<comment type="caution">
    <text evidence="6">The sequence shown here is derived from an EMBL/GenBank/DDBJ whole genome shotgun (WGS) entry which is preliminary data.</text>
</comment>
<evidence type="ECO:0000256" key="4">
    <source>
        <dbReference type="ARBA" id="ARBA00070796"/>
    </source>
</evidence>
<dbReference type="PANTHER" id="PTHR48106">
    <property type="entry name" value="QUINONE OXIDOREDUCTASE PIG3-RELATED"/>
    <property type="match status" value="1"/>
</dbReference>
<dbReference type="InterPro" id="IPR013154">
    <property type="entry name" value="ADH-like_N"/>
</dbReference>
<dbReference type="GO" id="GO:0008270">
    <property type="term" value="F:zinc ion binding"/>
    <property type="evidence" value="ECO:0007669"/>
    <property type="project" value="InterPro"/>
</dbReference>
<dbReference type="InterPro" id="IPR047618">
    <property type="entry name" value="QOR-like"/>
</dbReference>
<dbReference type="InterPro" id="IPR002364">
    <property type="entry name" value="Quin_OxRdtase/zeta-crystal_CS"/>
</dbReference>
<dbReference type="Gene3D" id="3.90.180.10">
    <property type="entry name" value="Medium-chain alcohol dehydrogenases, catalytic domain"/>
    <property type="match status" value="1"/>
</dbReference>
<dbReference type="PANTHER" id="PTHR48106:SF13">
    <property type="entry name" value="QUINONE OXIDOREDUCTASE-RELATED"/>
    <property type="match status" value="1"/>
</dbReference>
<sequence length="321" mass="33642">MKAMQITEYGGPEVLKYVDVPDPVAADGQAVVDIQAVGVNFTDIYSRQGVNPPGLPWVAGVEAAGVVRSVGSGVSNVSVGDEVAYCSFPGSYAERAAVPAWRLIKMPDGLSVQDGAAAMLQGMTAHYLCHDTYRVQPGDRVLVHSGAGGVGLLLIQMCKKLGAYVYSTVSTEAKAELARGAGADNVILYTQQDFAAEIAKATDGPGLQAVFDAVGKDTFDQSVASLAPRGYMVLYGQASGPVPPVDARVLGNGSKYLTRPGLGDYTANREELEKRAGAVLGWVKSGELKLRVEHSFALSDAAEAHRQLASRATTGKVILTP</sequence>
<dbReference type="SUPFAM" id="SSF51735">
    <property type="entry name" value="NAD(P)-binding Rossmann-fold domains"/>
    <property type="match status" value="1"/>
</dbReference>
<dbReference type="InterPro" id="IPR013149">
    <property type="entry name" value="ADH-like_C"/>
</dbReference>
<accession>A0AA35RVI5</accession>
<keyword evidence="7" id="KW-1185">Reference proteome</keyword>
<dbReference type="GO" id="GO:0070402">
    <property type="term" value="F:NADPH binding"/>
    <property type="evidence" value="ECO:0007669"/>
    <property type="project" value="TreeGrafter"/>
</dbReference>
<organism evidence="6 7">
    <name type="scientific">Geodia barretti</name>
    <name type="common">Barrett's horny sponge</name>
    <dbReference type="NCBI Taxonomy" id="519541"/>
    <lineage>
        <taxon>Eukaryota</taxon>
        <taxon>Metazoa</taxon>
        <taxon>Porifera</taxon>
        <taxon>Demospongiae</taxon>
        <taxon>Heteroscleromorpha</taxon>
        <taxon>Tetractinellida</taxon>
        <taxon>Astrophorina</taxon>
        <taxon>Geodiidae</taxon>
        <taxon>Geodia</taxon>
    </lineage>
</organism>
<dbReference type="GO" id="GO:0035925">
    <property type="term" value="F:mRNA 3'-UTR AU-rich region binding"/>
    <property type="evidence" value="ECO:0007669"/>
    <property type="project" value="TreeGrafter"/>
</dbReference>
<gene>
    <name evidence="6" type="ORF">GBAR_LOCUS11238</name>
</gene>
<evidence type="ECO:0000313" key="7">
    <source>
        <dbReference type="Proteomes" id="UP001174909"/>
    </source>
</evidence>
<dbReference type="Gene3D" id="3.40.50.720">
    <property type="entry name" value="NAD(P)-binding Rossmann-like Domain"/>
    <property type="match status" value="1"/>
</dbReference>
<dbReference type="Pfam" id="PF08240">
    <property type="entry name" value="ADH_N"/>
    <property type="match status" value="1"/>
</dbReference>
<dbReference type="CDD" id="cd05286">
    <property type="entry name" value="QOR2"/>
    <property type="match status" value="1"/>
</dbReference>
<dbReference type="Pfam" id="PF00107">
    <property type="entry name" value="ADH_zinc_N"/>
    <property type="match status" value="1"/>
</dbReference>
<proteinExistence type="inferred from homology"/>
<evidence type="ECO:0000256" key="3">
    <source>
        <dbReference type="ARBA" id="ARBA00023002"/>
    </source>
</evidence>
<dbReference type="InterPro" id="IPR036291">
    <property type="entry name" value="NAD(P)-bd_dom_sf"/>
</dbReference>
<protein>
    <recommendedName>
        <fullName evidence="4">Probable quinone oxidoreductase</fullName>
    </recommendedName>
</protein>
<dbReference type="InterPro" id="IPR011032">
    <property type="entry name" value="GroES-like_sf"/>
</dbReference>
<feature type="domain" description="Enoyl reductase (ER)" evidence="5">
    <location>
        <begin position="10"/>
        <end position="319"/>
    </location>
</feature>
<dbReference type="EMBL" id="CASHTH010001696">
    <property type="protein sequence ID" value="CAI8018525.1"/>
    <property type="molecule type" value="Genomic_DNA"/>
</dbReference>
<comment type="similarity">
    <text evidence="1">Belongs to the zinc-containing alcohol dehydrogenase family. Quinone oxidoreductase subfamily.</text>
</comment>
<name>A0AA35RVI5_GEOBA</name>
<dbReference type="InterPro" id="IPR020843">
    <property type="entry name" value="ER"/>
</dbReference>
<dbReference type="SUPFAM" id="SSF50129">
    <property type="entry name" value="GroES-like"/>
    <property type="match status" value="1"/>
</dbReference>
<evidence type="ECO:0000259" key="5">
    <source>
        <dbReference type="SMART" id="SM00829"/>
    </source>
</evidence>
<dbReference type="PROSITE" id="PS01162">
    <property type="entry name" value="QOR_ZETA_CRYSTAL"/>
    <property type="match status" value="1"/>
</dbReference>
<dbReference type="AlphaFoldDB" id="A0AA35RVI5"/>
<dbReference type="FunFam" id="3.40.50.720:FF:000053">
    <property type="entry name" value="Quinone oxidoreductase 1"/>
    <property type="match status" value="1"/>
</dbReference>
<evidence type="ECO:0000256" key="2">
    <source>
        <dbReference type="ARBA" id="ARBA00022857"/>
    </source>
</evidence>
<dbReference type="Proteomes" id="UP001174909">
    <property type="component" value="Unassembled WGS sequence"/>
</dbReference>
<dbReference type="GO" id="GO:0003960">
    <property type="term" value="F:quinone reductase (NADPH) activity"/>
    <property type="evidence" value="ECO:0007669"/>
    <property type="project" value="InterPro"/>
</dbReference>
<evidence type="ECO:0000256" key="1">
    <source>
        <dbReference type="ARBA" id="ARBA00010371"/>
    </source>
</evidence>
<keyword evidence="2" id="KW-0521">NADP</keyword>
<keyword evidence="3" id="KW-0560">Oxidoreductase</keyword>
<dbReference type="SMART" id="SM00829">
    <property type="entry name" value="PKS_ER"/>
    <property type="match status" value="1"/>
</dbReference>
<evidence type="ECO:0000313" key="6">
    <source>
        <dbReference type="EMBL" id="CAI8018525.1"/>
    </source>
</evidence>
<dbReference type="GO" id="GO:0005829">
    <property type="term" value="C:cytosol"/>
    <property type="evidence" value="ECO:0007669"/>
    <property type="project" value="TreeGrafter"/>
</dbReference>
<reference evidence="6" key="1">
    <citation type="submission" date="2023-03" db="EMBL/GenBank/DDBJ databases">
        <authorList>
            <person name="Steffen K."/>
            <person name="Cardenas P."/>
        </authorList>
    </citation>
    <scope>NUCLEOTIDE SEQUENCE</scope>
</reference>